<dbReference type="InterPro" id="IPR004875">
    <property type="entry name" value="DDE_SF_endonuclease_dom"/>
</dbReference>
<comment type="caution">
    <text evidence="2">The sequence shown here is derived from an EMBL/GenBank/DDBJ whole genome shotgun (WGS) entry which is preliminary data.</text>
</comment>
<accession>A0ABR3HA14</accession>
<evidence type="ECO:0000259" key="1">
    <source>
        <dbReference type="Pfam" id="PF03184"/>
    </source>
</evidence>
<dbReference type="Pfam" id="PF03184">
    <property type="entry name" value="DDE_1"/>
    <property type="match status" value="1"/>
</dbReference>
<evidence type="ECO:0000313" key="3">
    <source>
        <dbReference type="Proteomes" id="UP001549920"/>
    </source>
</evidence>
<organism evidence="2 3">
    <name type="scientific">Loxostege sticticalis</name>
    <name type="common">Beet webworm moth</name>
    <dbReference type="NCBI Taxonomy" id="481309"/>
    <lineage>
        <taxon>Eukaryota</taxon>
        <taxon>Metazoa</taxon>
        <taxon>Ecdysozoa</taxon>
        <taxon>Arthropoda</taxon>
        <taxon>Hexapoda</taxon>
        <taxon>Insecta</taxon>
        <taxon>Pterygota</taxon>
        <taxon>Neoptera</taxon>
        <taxon>Endopterygota</taxon>
        <taxon>Lepidoptera</taxon>
        <taxon>Glossata</taxon>
        <taxon>Ditrysia</taxon>
        <taxon>Pyraloidea</taxon>
        <taxon>Crambidae</taxon>
        <taxon>Pyraustinae</taxon>
        <taxon>Loxostege</taxon>
    </lineage>
</organism>
<sequence length="434" mass="48244">MCPCCSASAACSSGTQRPAVRRRTAFAPTVLPSATISNRVPTRNPRRRFNATTEKGARRVHLIAQEHAENVTVVACVNAIGTAVPPMVIFKGKRMRPEFYDNLPAGCLVKMAPKGSMTTELFIQFIQHLANNKSPGKCLLILNGAASHLDYQIADEAEKFDIELYCLPSNTTLELQPLDKSATGLYPWDPSAIPDAAYAPSLLTETSNQLQQIPGQIQSPSRTLSPIHTQNFDSDDTHYDDMSPSFLHTSIPERQQSTSKKLVDYSSSSESFVPIDEIENVENLNFGNRTPVPSTSKENHSYFPISSPSENGSDTFIYKMIQHNPVRQYKIYTSSSESEEENVPRSTCDQNCPAEAATHDSDDSEDNIPLLKSYKAIPADVPKTPFQELIPTPNIATIKTKPRRKALNYVGQRVTKDLFTDVQVKRRFTKKIYI</sequence>
<dbReference type="Proteomes" id="UP001549920">
    <property type="component" value="Unassembled WGS sequence"/>
</dbReference>
<reference evidence="2 3" key="1">
    <citation type="submission" date="2024-06" db="EMBL/GenBank/DDBJ databases">
        <title>A chromosome-level genome assembly of beet webworm, Loxostege sticticalis.</title>
        <authorList>
            <person name="Zhang Y."/>
        </authorList>
    </citation>
    <scope>NUCLEOTIDE SEQUENCE [LARGE SCALE GENOMIC DNA]</scope>
    <source>
        <strain evidence="2">AQ026</strain>
        <tissue evidence="2">Whole body</tissue>
    </source>
</reference>
<evidence type="ECO:0000313" key="2">
    <source>
        <dbReference type="EMBL" id="KAL0861642.1"/>
    </source>
</evidence>
<keyword evidence="3" id="KW-1185">Reference proteome</keyword>
<proteinExistence type="predicted"/>
<feature type="domain" description="DDE-1" evidence="1">
    <location>
        <begin position="69"/>
        <end position="181"/>
    </location>
</feature>
<dbReference type="EMBL" id="JBEUOH010000023">
    <property type="protein sequence ID" value="KAL0861642.1"/>
    <property type="molecule type" value="Genomic_DNA"/>
</dbReference>
<gene>
    <name evidence="2" type="ORF">ABMA27_009136</name>
</gene>
<name>A0ABR3HA14_LOXSC</name>
<protein>
    <recommendedName>
        <fullName evidence="1">DDE-1 domain-containing protein</fullName>
    </recommendedName>
</protein>